<evidence type="ECO:0000259" key="6">
    <source>
        <dbReference type="PROSITE" id="PS50011"/>
    </source>
</evidence>
<keyword evidence="8" id="KW-1185">Reference proteome</keyword>
<dbReference type="GO" id="GO:0005524">
    <property type="term" value="F:ATP binding"/>
    <property type="evidence" value="ECO:0007669"/>
    <property type="project" value="UniProtKB-KW"/>
</dbReference>
<sequence length="624" mass="69465">MASAPRSTRRVSAFTKILDLVCFKKPRVIDEDIFVQSTHSEEGAKEKRLRKPLFKKGPRNPVKEQAKAQRLKIADLRTVNQKLHEDLADLEVFATVTAEDRQILTKDLASARAKTDAVAAAAAADAMLLRSQLAGEKALSADLREQMSQEADVCWHAVQVRRLMQAFTQQQEDFTTRLTALQHGFSARLTRQQLEFSAHCELLQQAVDGALQEKEAQLNGAQQQLLQALLEAEDARAQTVQLEAQVYAYMHAATNAMLEAECLKEHADSLQQRLNASRAAIPVIPEERCTFVRGLGKGGCATVDLHHLQLAVKKPLNEEEARNLRREALVLAALDHPNIPQPDCWVKPRNGGHLGLGMPYAALGTLEELLWTKDGEMNLSPSLLEELQVMEQLASALLHAQRHGIAHGDVKTANVVMGADGRVLLIDWGFASKNDEDRTNWKPAWRQLPGSCRSSFNMAEPNKAELVRMCRGTIGYARPAGFFDVQKTGPEDDMYGLLAVGLEMRMLPQPLQAELMDRRLQADSRRHMNEAITAKCREAAHLGVREDDAWHRLIAGQFLGYGGFTEDDFEDLFEDEATPLEYMQLLRRGLCKEAARAEAPMPTMPELLAVLKREMARLSTAAAA</sequence>
<comment type="caution">
    <text evidence="7">The sequence shown here is derived from an EMBL/GenBank/DDBJ whole genome shotgun (WGS) entry which is preliminary data.</text>
</comment>
<keyword evidence="1" id="KW-0808">Transferase</keyword>
<dbReference type="PANTHER" id="PTHR43289">
    <property type="entry name" value="MITOGEN-ACTIVATED PROTEIN KINASE KINASE KINASE 20-RELATED"/>
    <property type="match status" value="1"/>
</dbReference>
<dbReference type="PANTHER" id="PTHR43289:SF34">
    <property type="entry name" value="SERINE_THREONINE-PROTEIN KINASE YBDM-RELATED"/>
    <property type="match status" value="1"/>
</dbReference>
<dbReference type="Gene3D" id="1.10.510.10">
    <property type="entry name" value="Transferase(Phosphotransferase) domain 1"/>
    <property type="match status" value="1"/>
</dbReference>
<dbReference type="EMBL" id="AGSI01000023">
    <property type="protein sequence ID" value="EIE18576.1"/>
    <property type="molecule type" value="Genomic_DNA"/>
</dbReference>
<name>I0YJK7_COCSC</name>
<evidence type="ECO:0000256" key="3">
    <source>
        <dbReference type="ARBA" id="ARBA00022777"/>
    </source>
</evidence>
<keyword evidence="4" id="KW-0067">ATP-binding</keyword>
<protein>
    <submittedName>
        <fullName evidence="7">Kinase-like protein</fullName>
    </submittedName>
</protein>
<keyword evidence="5" id="KW-0175">Coiled coil</keyword>
<organism evidence="7 8">
    <name type="scientific">Coccomyxa subellipsoidea (strain C-169)</name>
    <name type="common">Green microalga</name>
    <dbReference type="NCBI Taxonomy" id="574566"/>
    <lineage>
        <taxon>Eukaryota</taxon>
        <taxon>Viridiplantae</taxon>
        <taxon>Chlorophyta</taxon>
        <taxon>core chlorophytes</taxon>
        <taxon>Trebouxiophyceae</taxon>
        <taxon>Trebouxiophyceae incertae sedis</taxon>
        <taxon>Coccomyxaceae</taxon>
        <taxon>Coccomyxa</taxon>
        <taxon>Coccomyxa subellipsoidea</taxon>
    </lineage>
</organism>
<dbReference type="SUPFAM" id="SSF56112">
    <property type="entry name" value="Protein kinase-like (PK-like)"/>
    <property type="match status" value="1"/>
</dbReference>
<dbReference type="GO" id="GO:0004674">
    <property type="term" value="F:protein serine/threonine kinase activity"/>
    <property type="evidence" value="ECO:0007669"/>
    <property type="project" value="TreeGrafter"/>
</dbReference>
<keyword evidence="2" id="KW-0547">Nucleotide-binding</keyword>
<dbReference type="InterPro" id="IPR000719">
    <property type="entry name" value="Prot_kinase_dom"/>
</dbReference>
<keyword evidence="3" id="KW-0418">Kinase</keyword>
<reference evidence="7 8" key="1">
    <citation type="journal article" date="2012" name="Genome Biol.">
        <title>The genome of the polar eukaryotic microalga coccomyxa subellipsoidea reveals traits of cold adaptation.</title>
        <authorList>
            <person name="Blanc G."/>
            <person name="Agarkova I."/>
            <person name="Grimwood J."/>
            <person name="Kuo A."/>
            <person name="Brueggeman A."/>
            <person name="Dunigan D."/>
            <person name="Gurnon J."/>
            <person name="Ladunga I."/>
            <person name="Lindquist E."/>
            <person name="Lucas S."/>
            <person name="Pangilinan J."/>
            <person name="Proschold T."/>
            <person name="Salamov A."/>
            <person name="Schmutz J."/>
            <person name="Weeks D."/>
            <person name="Yamada T."/>
            <person name="Claverie J.M."/>
            <person name="Grigoriev I."/>
            <person name="Van Etten J."/>
            <person name="Lomsadze A."/>
            <person name="Borodovsky M."/>
        </authorList>
    </citation>
    <scope>NUCLEOTIDE SEQUENCE [LARGE SCALE GENOMIC DNA]</scope>
    <source>
        <strain evidence="7 8">C-169</strain>
    </source>
</reference>
<evidence type="ECO:0000256" key="4">
    <source>
        <dbReference type="ARBA" id="ARBA00022840"/>
    </source>
</evidence>
<dbReference type="Proteomes" id="UP000007264">
    <property type="component" value="Unassembled WGS sequence"/>
</dbReference>
<dbReference type="InterPro" id="IPR011009">
    <property type="entry name" value="Kinase-like_dom_sf"/>
</dbReference>
<evidence type="ECO:0000313" key="7">
    <source>
        <dbReference type="EMBL" id="EIE18576.1"/>
    </source>
</evidence>
<accession>I0YJK7</accession>
<feature type="coiled-coil region" evidence="5">
    <location>
        <begin position="211"/>
        <end position="280"/>
    </location>
</feature>
<dbReference type="OrthoDB" id="524379at2759"/>
<dbReference type="SMART" id="SM00220">
    <property type="entry name" value="S_TKc"/>
    <property type="match status" value="1"/>
</dbReference>
<dbReference type="AlphaFoldDB" id="I0YJK7"/>
<evidence type="ECO:0000256" key="5">
    <source>
        <dbReference type="SAM" id="Coils"/>
    </source>
</evidence>
<dbReference type="Pfam" id="PF00069">
    <property type="entry name" value="Pkinase"/>
    <property type="match status" value="1"/>
</dbReference>
<dbReference type="PROSITE" id="PS50011">
    <property type="entry name" value="PROTEIN_KINASE_DOM"/>
    <property type="match status" value="1"/>
</dbReference>
<dbReference type="KEGG" id="csl:COCSUDRAFT_45353"/>
<proteinExistence type="predicted"/>
<dbReference type="RefSeq" id="XP_005643120.1">
    <property type="nucleotide sequence ID" value="XM_005643063.1"/>
</dbReference>
<dbReference type="InterPro" id="IPR008271">
    <property type="entry name" value="Ser/Thr_kinase_AS"/>
</dbReference>
<dbReference type="CDD" id="cd00180">
    <property type="entry name" value="PKc"/>
    <property type="match status" value="1"/>
</dbReference>
<dbReference type="GeneID" id="17036461"/>
<evidence type="ECO:0000256" key="1">
    <source>
        <dbReference type="ARBA" id="ARBA00022679"/>
    </source>
</evidence>
<evidence type="ECO:0000256" key="2">
    <source>
        <dbReference type="ARBA" id="ARBA00022741"/>
    </source>
</evidence>
<gene>
    <name evidence="7" type="ORF">COCSUDRAFT_45353</name>
</gene>
<feature type="domain" description="Protein kinase" evidence="6">
    <location>
        <begin position="289"/>
        <end position="624"/>
    </location>
</feature>
<evidence type="ECO:0000313" key="8">
    <source>
        <dbReference type="Proteomes" id="UP000007264"/>
    </source>
</evidence>
<dbReference type="PROSITE" id="PS00108">
    <property type="entry name" value="PROTEIN_KINASE_ST"/>
    <property type="match status" value="1"/>
</dbReference>